<keyword evidence="12 16" id="KW-0862">Zinc</keyword>
<evidence type="ECO:0000256" key="3">
    <source>
        <dbReference type="ARBA" id="ARBA00022490"/>
    </source>
</evidence>
<evidence type="ECO:0000256" key="1">
    <source>
        <dbReference type="ARBA" id="ARBA00005663"/>
    </source>
</evidence>
<dbReference type="EC" id="3.1.26.12" evidence="16"/>
<dbReference type="GO" id="GO:0000287">
    <property type="term" value="F:magnesium ion binding"/>
    <property type="evidence" value="ECO:0007669"/>
    <property type="project" value="UniProtKB-UniRule"/>
</dbReference>
<dbReference type="GO" id="GO:0000049">
    <property type="term" value="F:tRNA binding"/>
    <property type="evidence" value="ECO:0007669"/>
    <property type="project" value="UniProtKB-KW"/>
</dbReference>
<dbReference type="GO" id="GO:0008995">
    <property type="term" value="F:ribonuclease E activity"/>
    <property type="evidence" value="ECO:0007669"/>
    <property type="project" value="UniProtKB-EC"/>
</dbReference>
<comment type="similarity">
    <text evidence="16">Belongs to the RNase E/G family. RNase E subfamily.</text>
</comment>
<dbReference type="InterPro" id="IPR048583">
    <property type="entry name" value="RNase_E_G_thioredoxin-like"/>
</dbReference>
<dbReference type="Pfam" id="PF10150">
    <property type="entry name" value="RNase_E_G"/>
    <property type="match status" value="1"/>
</dbReference>
<keyword evidence="2 16" id="KW-1003">Cell membrane</keyword>
<name>C6SHF8_NEIME</name>
<feature type="region of interest" description="Disordered" evidence="17">
    <location>
        <begin position="570"/>
        <end position="767"/>
    </location>
</feature>
<dbReference type="GO" id="GO:0006364">
    <property type="term" value="P:rRNA processing"/>
    <property type="evidence" value="ECO:0007669"/>
    <property type="project" value="UniProtKB-UniRule"/>
</dbReference>
<dbReference type="GO" id="GO:0008270">
    <property type="term" value="F:zinc ion binding"/>
    <property type="evidence" value="ECO:0007669"/>
    <property type="project" value="UniProtKB-UniRule"/>
</dbReference>
<sequence length="927" mass="102853">MPPVHEVIMKRMLFNATQAEELRVAIVDGQNLLDLDIETLGKEQRKGNIYKGIITRIEPSLEACFVDYGTDRHGFLPFKEVSRSYFQDYEGGRARIQDVLKEGMEVIVQVEKDERGNKGAALTTFISLAGRYLVLMPNNPRGGGVSRRIEGEERQELKAAMAQLDIPNGMSIIARTAGIGRSAEELEWDLNYLKQLWQAIEEAGKAHHDPYLLFMESSLLIRAIRDYFRPDIGEILVDNQEVYDQVAEFMSYVMPGNIGRLKLYEDHTPLFSRFQIEHQIESAFSRSVSLPSGGAIVIDHTEALVSIDVNSARATRGADIEDTAFKTNMEAAEEVARQMRLRDLGGLVVIDFIDMENPKHQRDVENVLRDALKKDRARVQMGKLSRFGLLELSRQRLKPALGESSHVACPRCAGTGVIRGIESTALHVLRIIQEEAMKDNTGEVHAQVPVDVATFLLNEKRAELFAMEERLDVNVVLIPNIHLENPHYEINRIRTDDVEEDGEPSYKRVAEPEEDESAKPFGGEKAKAARPKPAVKGVRHTSPAPTAAPEKKTSWWDSFKAWLKRIFGGSETQAAPAAETSEKRSTANRSGSRANNRRQNPRHSKREGSKVEVREVAGKTAGQEARADKAETRNNGNRRRNERGDRAAERANEAEIQDRNVQPAAPVADAAPSETEVQTGKRRRNGSRSERSQTAPETAAVAETTVQTAENTPSEPHTAEDKGSKPKSERNRRERDSRDAKERRERNNQRDRRQNGKKRNIPSAAKIEQYLNIHDTADKVRSAAAHVFGETDANAPITVSIADPVAERDLPTASPAVSNGDAPVYDAAEKIRRATAAILPEGATPKAEAQEMPSETATFTAAAEQARETAQTGGLVLIETDPAALKAWAAQPEVQTGRGLRRSEQPKPSEVATVPAEEMIQVETRQG</sequence>
<dbReference type="GO" id="GO:0006402">
    <property type="term" value="P:mRNA catabolic process"/>
    <property type="evidence" value="ECO:0007669"/>
    <property type="project" value="UniProtKB-UniRule"/>
</dbReference>
<feature type="compositionally biased region" description="Basic residues" evidence="17">
    <location>
        <begin position="595"/>
        <end position="605"/>
    </location>
</feature>
<comment type="function">
    <text evidence="16">Endoribonuclease that plays a central role in RNA processing and decay. Required for the maturation of 5S and 16S rRNAs and the majority of tRNAs. Also involved in the degradation of most mRNAs.</text>
</comment>
<reference evidence="19" key="1">
    <citation type="journal article" date="2008" name="Proc. Natl. Acad. Sci. U.S.A.">
        <title>Whole-genome comparison of disease and carriage strains provides insights into virulence evolution in Neisseria meningitidis.</title>
        <authorList>
            <person name="Schoen C."/>
            <person name="Blom J."/>
            <person name="Claus H."/>
            <person name="Schramm-Glueck A."/>
            <person name="Brandt P."/>
            <person name="Mueller T."/>
            <person name="Goesmann A."/>
            <person name="Joseph B."/>
            <person name="Konietzny S."/>
            <person name="Kurzai O."/>
            <person name="Schmitt C."/>
            <person name="Friedrich T."/>
            <person name="Linke B."/>
            <person name="Vogel U."/>
            <person name="Frosch M."/>
        </authorList>
    </citation>
    <scope>NUCLEOTIDE SEQUENCE</scope>
    <source>
        <strain evidence="19">Alpha275</strain>
    </source>
</reference>
<keyword evidence="6 16" id="KW-0819">tRNA processing</keyword>
<protein>
    <recommendedName>
        <fullName evidence="16">Ribonuclease E</fullName>
        <shortName evidence="16">RNase E</shortName>
        <ecNumber evidence="16">3.1.26.12</ecNumber>
    </recommendedName>
</protein>
<keyword evidence="14 16" id="KW-0694">RNA-binding</keyword>
<keyword evidence="7 16" id="KW-0540">Nuclease</keyword>
<keyword evidence="9 16" id="KW-0699">rRNA-binding</keyword>
<feature type="compositionally biased region" description="Basic and acidic residues" evidence="17">
    <location>
        <begin position="642"/>
        <end position="658"/>
    </location>
</feature>
<dbReference type="Pfam" id="PF20833">
    <property type="entry name" value="RNase_E_G_Thio"/>
    <property type="match status" value="1"/>
</dbReference>
<keyword evidence="11 16" id="KW-0378">Hydrolase</keyword>
<feature type="region of interest" description="Required for zinc-mediated homotetramerization and catalytic activity" evidence="16">
    <location>
        <begin position="409"/>
        <end position="412"/>
    </location>
</feature>
<dbReference type="GO" id="GO:0005737">
    <property type="term" value="C:cytoplasm"/>
    <property type="evidence" value="ECO:0007669"/>
    <property type="project" value="UniProtKB-SubCell"/>
</dbReference>
<dbReference type="PANTHER" id="PTHR30001">
    <property type="entry name" value="RIBONUCLEASE"/>
    <property type="match status" value="1"/>
</dbReference>
<evidence type="ECO:0000313" key="19">
    <source>
        <dbReference type="EMBL" id="CBA04975.1"/>
    </source>
</evidence>
<evidence type="ECO:0000256" key="13">
    <source>
        <dbReference type="ARBA" id="ARBA00022842"/>
    </source>
</evidence>
<feature type="compositionally biased region" description="Basic and acidic residues" evidence="17">
    <location>
        <begin position="606"/>
        <end position="617"/>
    </location>
</feature>
<dbReference type="SUPFAM" id="SSF50249">
    <property type="entry name" value="Nucleic acid-binding proteins"/>
    <property type="match status" value="1"/>
</dbReference>
<dbReference type="GO" id="GO:0019843">
    <property type="term" value="F:rRNA binding"/>
    <property type="evidence" value="ECO:0007669"/>
    <property type="project" value="UniProtKB-KW"/>
</dbReference>
<evidence type="ECO:0000256" key="12">
    <source>
        <dbReference type="ARBA" id="ARBA00022833"/>
    </source>
</evidence>
<evidence type="ECO:0000256" key="7">
    <source>
        <dbReference type="ARBA" id="ARBA00022722"/>
    </source>
</evidence>
<dbReference type="NCBIfam" id="TIGR00757">
    <property type="entry name" value="RNaseEG"/>
    <property type="match status" value="1"/>
</dbReference>
<keyword evidence="16" id="KW-0820">tRNA-binding</keyword>
<dbReference type="PANTHER" id="PTHR30001:SF1">
    <property type="entry name" value="RIBONUCLEASE E_G-LIKE PROTEIN, CHLOROPLASTIC"/>
    <property type="match status" value="1"/>
</dbReference>
<keyword evidence="15 16" id="KW-0472">Membrane</keyword>
<comment type="subcellular location">
    <subcellularLocation>
        <location evidence="16">Cytoplasm</location>
    </subcellularLocation>
    <subcellularLocation>
        <location evidence="16">Cell inner membrane</location>
        <topology evidence="16">Peripheral membrane protein</topology>
        <orientation evidence="16">Cytoplasmic side</orientation>
    </subcellularLocation>
</comment>
<dbReference type="Pfam" id="PF00575">
    <property type="entry name" value="S1"/>
    <property type="match status" value="1"/>
</dbReference>
<dbReference type="InterPro" id="IPR019307">
    <property type="entry name" value="RNA-bd_AU-1/RNase_E/G"/>
</dbReference>
<evidence type="ECO:0000256" key="5">
    <source>
        <dbReference type="ARBA" id="ARBA00022552"/>
    </source>
</evidence>
<keyword evidence="8 16" id="KW-0479">Metal-binding</keyword>
<evidence type="ECO:0000256" key="16">
    <source>
        <dbReference type="HAMAP-Rule" id="MF_00970"/>
    </source>
</evidence>
<dbReference type="PROSITE" id="PS50126">
    <property type="entry name" value="S1"/>
    <property type="match status" value="1"/>
</dbReference>
<proteinExistence type="inferred from homology"/>
<evidence type="ECO:0000256" key="9">
    <source>
        <dbReference type="ARBA" id="ARBA00022730"/>
    </source>
</evidence>
<keyword evidence="5 16" id="KW-0698">rRNA processing</keyword>
<evidence type="ECO:0000256" key="6">
    <source>
        <dbReference type="ARBA" id="ARBA00022694"/>
    </source>
</evidence>
<keyword evidence="10 16" id="KW-0255">Endonuclease</keyword>
<dbReference type="InterPro" id="IPR028878">
    <property type="entry name" value="RNase_E"/>
</dbReference>
<dbReference type="Gene3D" id="3.40.1260.20">
    <property type="entry name" value="Ribonuclease E, catalytic domain"/>
    <property type="match status" value="1"/>
</dbReference>
<comment type="subunit">
    <text evidence="16">Homotetramer formed by a dimer of dimers.</text>
</comment>
<dbReference type="GO" id="GO:0008033">
    <property type="term" value="P:tRNA processing"/>
    <property type="evidence" value="ECO:0007669"/>
    <property type="project" value="UniProtKB-UniRule"/>
</dbReference>
<feature type="binding site" evidence="16">
    <location>
        <position position="308"/>
    </location>
    <ligand>
        <name>Mg(2+)</name>
        <dbReference type="ChEBI" id="CHEBI:18420"/>
        <note>catalytic</note>
    </ligand>
</feature>
<dbReference type="EMBL" id="AM889138">
    <property type="protein sequence ID" value="CBA04975.1"/>
    <property type="molecule type" value="Genomic_DNA"/>
</dbReference>
<keyword evidence="3 16" id="KW-0963">Cytoplasm</keyword>
<feature type="region of interest" description="Disordered" evidence="17">
    <location>
        <begin position="494"/>
        <end position="553"/>
    </location>
</feature>
<evidence type="ECO:0000256" key="14">
    <source>
        <dbReference type="ARBA" id="ARBA00022884"/>
    </source>
</evidence>
<dbReference type="FunFam" id="2.40.50.140:FF:000040">
    <property type="entry name" value="Ribonuclease E"/>
    <property type="match status" value="1"/>
</dbReference>
<comment type="cofactor">
    <cofactor evidence="16">
        <name>Mg(2+)</name>
        <dbReference type="ChEBI" id="CHEBI:18420"/>
    </cofactor>
    <text evidence="16">Binds 1 Mg(2+) ion per subunit.</text>
</comment>
<gene>
    <name evidence="16" type="primary">rne</name>
    <name evidence="19" type="ORF">NMW_0377</name>
</gene>
<evidence type="ECO:0000259" key="18">
    <source>
        <dbReference type="PROSITE" id="PS50126"/>
    </source>
</evidence>
<dbReference type="AlphaFoldDB" id="C6SHF8"/>
<evidence type="ECO:0000256" key="10">
    <source>
        <dbReference type="ARBA" id="ARBA00022759"/>
    </source>
</evidence>
<feature type="binding site" evidence="16">
    <location>
        <position position="409"/>
    </location>
    <ligand>
        <name>Zn(2+)</name>
        <dbReference type="ChEBI" id="CHEBI:29105"/>
        <note>ligand shared between dimeric partners</note>
    </ligand>
</feature>
<dbReference type="CDD" id="cd04453">
    <property type="entry name" value="S1_RNase_E"/>
    <property type="match status" value="1"/>
</dbReference>
<evidence type="ECO:0000256" key="15">
    <source>
        <dbReference type="ARBA" id="ARBA00023136"/>
    </source>
</evidence>
<feature type="compositionally biased region" description="Low complexity" evidence="17">
    <location>
        <begin position="663"/>
        <end position="672"/>
    </location>
</feature>
<keyword evidence="13 16" id="KW-0460">Magnesium</keyword>
<comment type="catalytic activity">
    <reaction evidence="16">
        <text>Endonucleolytic cleavage of single-stranded RNA in A- and U-rich regions.</text>
        <dbReference type="EC" id="3.1.26.12"/>
    </reaction>
</comment>
<evidence type="ECO:0000256" key="4">
    <source>
        <dbReference type="ARBA" id="ARBA00022519"/>
    </source>
</evidence>
<dbReference type="Gene3D" id="2.40.50.140">
    <property type="entry name" value="Nucleic acid-binding proteins"/>
    <property type="match status" value="1"/>
</dbReference>
<dbReference type="HAMAP" id="MF_00970">
    <property type="entry name" value="RNase_E"/>
    <property type="match status" value="1"/>
</dbReference>
<comment type="similarity">
    <text evidence="1">Belongs to the RNase E/G family. RNase G subfamily.</text>
</comment>
<evidence type="ECO:0000256" key="11">
    <source>
        <dbReference type="ARBA" id="ARBA00022801"/>
    </source>
</evidence>
<dbReference type="SMART" id="SM00316">
    <property type="entry name" value="S1"/>
    <property type="match status" value="1"/>
</dbReference>
<feature type="domain" description="S1 motif" evidence="18">
    <location>
        <begin position="47"/>
        <end position="125"/>
    </location>
</feature>
<dbReference type="InterPro" id="IPR012340">
    <property type="entry name" value="NA-bd_OB-fold"/>
</dbReference>
<organism evidence="19">
    <name type="scientific">Neisseria meningitidis alpha275</name>
    <dbReference type="NCBI Taxonomy" id="295996"/>
    <lineage>
        <taxon>Bacteria</taxon>
        <taxon>Pseudomonadati</taxon>
        <taxon>Pseudomonadota</taxon>
        <taxon>Betaproteobacteria</taxon>
        <taxon>Neisseriales</taxon>
        <taxon>Neisseriaceae</taxon>
        <taxon>Neisseria</taxon>
    </lineage>
</organism>
<dbReference type="InterPro" id="IPR003029">
    <property type="entry name" value="S1_domain"/>
</dbReference>
<evidence type="ECO:0000256" key="2">
    <source>
        <dbReference type="ARBA" id="ARBA00022475"/>
    </source>
</evidence>
<dbReference type="InterPro" id="IPR004659">
    <property type="entry name" value="RNase_E/G"/>
</dbReference>
<feature type="binding site" evidence="16">
    <location>
        <position position="412"/>
    </location>
    <ligand>
        <name>Zn(2+)</name>
        <dbReference type="ChEBI" id="CHEBI:29105"/>
        <note>ligand shared between dimeric partners</note>
    </ligand>
</feature>
<keyword evidence="4 16" id="KW-0997">Cell inner membrane</keyword>
<comment type="cofactor">
    <cofactor evidence="16">
        <name>Zn(2+)</name>
        <dbReference type="ChEBI" id="CHEBI:29105"/>
    </cofactor>
    <text evidence="16">Binds 2 Zn(2+) ions per homotetramer.</text>
</comment>
<accession>C6SHF8</accession>
<dbReference type="GO" id="GO:0009898">
    <property type="term" value="C:cytoplasmic side of plasma membrane"/>
    <property type="evidence" value="ECO:0007669"/>
    <property type="project" value="UniProtKB-UniRule"/>
</dbReference>
<evidence type="ECO:0000256" key="8">
    <source>
        <dbReference type="ARBA" id="ARBA00022723"/>
    </source>
</evidence>
<feature type="compositionally biased region" description="Basic and acidic residues" evidence="17">
    <location>
        <begin position="717"/>
        <end position="754"/>
    </location>
</feature>
<evidence type="ECO:0000256" key="17">
    <source>
        <dbReference type="SAM" id="MobiDB-lite"/>
    </source>
</evidence>
<feature type="region of interest" description="Disordered" evidence="17">
    <location>
        <begin position="890"/>
        <end position="927"/>
    </location>
</feature>
<feature type="compositionally biased region" description="Low complexity" evidence="17">
    <location>
        <begin position="693"/>
        <end position="710"/>
    </location>
</feature>
<feature type="binding site" evidence="16">
    <location>
        <position position="351"/>
    </location>
    <ligand>
        <name>Mg(2+)</name>
        <dbReference type="ChEBI" id="CHEBI:18420"/>
        <note>catalytic</note>
    </ligand>
</feature>